<dbReference type="EMBL" id="JAALLT010000007">
    <property type="protein sequence ID" value="NGP78148.1"/>
    <property type="molecule type" value="Genomic_DNA"/>
</dbReference>
<comment type="caution">
    <text evidence="3">The sequence shown here is derived from an EMBL/GenBank/DDBJ whole genome shotgun (WGS) entry which is preliminary data.</text>
</comment>
<dbReference type="InterPro" id="IPR005793">
    <property type="entry name" value="Formyl_trans_C"/>
</dbReference>
<dbReference type="SUPFAM" id="SSF53328">
    <property type="entry name" value="Formyltransferase"/>
    <property type="match status" value="1"/>
</dbReference>
<gene>
    <name evidence="3" type="ORF">G3570_16010</name>
</gene>
<dbReference type="Pfam" id="PF02911">
    <property type="entry name" value="Formyl_trans_C"/>
    <property type="match status" value="1"/>
</dbReference>
<dbReference type="GO" id="GO:0005829">
    <property type="term" value="C:cytosol"/>
    <property type="evidence" value="ECO:0007669"/>
    <property type="project" value="TreeGrafter"/>
</dbReference>
<proteinExistence type="predicted"/>
<name>A0A6M1T0D2_9BACT</name>
<evidence type="ECO:0000313" key="3">
    <source>
        <dbReference type="EMBL" id="NGP78148.1"/>
    </source>
</evidence>
<dbReference type="Gene3D" id="3.40.50.12230">
    <property type="match status" value="1"/>
</dbReference>
<keyword evidence="3" id="KW-0808">Transferase</keyword>
<dbReference type="Pfam" id="PF00551">
    <property type="entry name" value="Formyl_trans_N"/>
    <property type="match status" value="1"/>
</dbReference>
<keyword evidence="4" id="KW-1185">Reference proteome</keyword>
<dbReference type="Proteomes" id="UP000473278">
    <property type="component" value="Unassembled WGS sequence"/>
</dbReference>
<sequence>MNIGVITSGNLGYQVTKELLNNYTPVFLAIDIRSESLIKLAREFDIPAFIGNPRNGMLLAFLNSLEIKPDIILSINYLFLLDEELVDRLPVSINFHGSLLPKYRGRTPHVWAIINNEKKTGVTAHLIDKNCDTGAIVKQREINIHPSETGADILKKFNAIYPNFVKEVIKDHINDQLEPIPQDHSKATYFGKRTPEDGEINWNWQRERIYNWVRAQAAPYPGAYTFINNKKVIIDKVVFSDAGFSNEDPNGLILDIESFPVVKCPNGAIQINIIRNKEVNNCIKKGMVFQS</sequence>
<dbReference type="RefSeq" id="WP_165143882.1">
    <property type="nucleotide sequence ID" value="NZ_JAALLT010000007.1"/>
</dbReference>
<dbReference type="CDD" id="cd08369">
    <property type="entry name" value="FMT_core"/>
    <property type="match status" value="1"/>
</dbReference>
<dbReference type="InterPro" id="IPR011034">
    <property type="entry name" value="Formyl_transferase-like_C_sf"/>
</dbReference>
<dbReference type="AlphaFoldDB" id="A0A6M1T0D2"/>
<evidence type="ECO:0000313" key="4">
    <source>
        <dbReference type="Proteomes" id="UP000473278"/>
    </source>
</evidence>
<organism evidence="3 4">
    <name type="scientific">Halalkalibaculum roseum</name>
    <dbReference type="NCBI Taxonomy" id="2709311"/>
    <lineage>
        <taxon>Bacteria</taxon>
        <taxon>Pseudomonadati</taxon>
        <taxon>Balneolota</taxon>
        <taxon>Balneolia</taxon>
        <taxon>Balneolales</taxon>
        <taxon>Balneolaceae</taxon>
        <taxon>Halalkalibaculum</taxon>
    </lineage>
</organism>
<dbReference type="PANTHER" id="PTHR11138">
    <property type="entry name" value="METHIONYL-TRNA FORMYLTRANSFERASE"/>
    <property type="match status" value="1"/>
</dbReference>
<dbReference type="InterPro" id="IPR002376">
    <property type="entry name" value="Formyl_transf_N"/>
</dbReference>
<feature type="domain" description="Formyl transferase N-terminal" evidence="1">
    <location>
        <begin position="66"/>
        <end position="160"/>
    </location>
</feature>
<evidence type="ECO:0000259" key="2">
    <source>
        <dbReference type="Pfam" id="PF02911"/>
    </source>
</evidence>
<evidence type="ECO:0000259" key="1">
    <source>
        <dbReference type="Pfam" id="PF00551"/>
    </source>
</evidence>
<protein>
    <submittedName>
        <fullName evidence="3">Methionyl-tRNA formyltransferase</fullName>
    </submittedName>
</protein>
<feature type="domain" description="Formyl transferase C-terminal" evidence="2">
    <location>
        <begin position="194"/>
        <end position="276"/>
    </location>
</feature>
<reference evidence="3 4" key="1">
    <citation type="submission" date="2020-02" db="EMBL/GenBank/DDBJ databases">
        <title>Balneolaceae bacterium YR4-1, complete genome.</title>
        <authorList>
            <person name="Li Y."/>
            <person name="Wu S."/>
        </authorList>
    </citation>
    <scope>NUCLEOTIDE SEQUENCE [LARGE SCALE GENOMIC DNA]</scope>
    <source>
        <strain evidence="3 4">YR4-1</strain>
    </source>
</reference>
<accession>A0A6M1T0D2</accession>
<dbReference type="InterPro" id="IPR036477">
    <property type="entry name" value="Formyl_transf_N_sf"/>
</dbReference>
<dbReference type="GO" id="GO:0004479">
    <property type="term" value="F:methionyl-tRNA formyltransferase activity"/>
    <property type="evidence" value="ECO:0007669"/>
    <property type="project" value="TreeGrafter"/>
</dbReference>
<dbReference type="SUPFAM" id="SSF50486">
    <property type="entry name" value="FMT C-terminal domain-like"/>
    <property type="match status" value="1"/>
</dbReference>
<dbReference type="PANTHER" id="PTHR11138:SF5">
    <property type="entry name" value="METHIONYL-TRNA FORMYLTRANSFERASE, MITOCHONDRIAL"/>
    <property type="match status" value="1"/>
</dbReference>